<organism evidence="4 5">
    <name type="scientific">Sphingomonas spermidinifaciens</name>
    <dbReference type="NCBI Taxonomy" id="1141889"/>
    <lineage>
        <taxon>Bacteria</taxon>
        <taxon>Pseudomonadati</taxon>
        <taxon>Pseudomonadota</taxon>
        <taxon>Alphaproteobacteria</taxon>
        <taxon>Sphingomonadales</taxon>
        <taxon>Sphingomonadaceae</taxon>
        <taxon>Sphingomonas</taxon>
    </lineage>
</organism>
<dbReference type="PANTHER" id="PTHR36919">
    <property type="entry name" value="BLR1215 PROTEIN"/>
    <property type="match status" value="1"/>
</dbReference>
<name>A0A2A4B4C0_9SPHN</name>
<comment type="caution">
    <text evidence="4">The sequence shown here is derived from an EMBL/GenBank/DDBJ whole genome shotgun (WGS) entry which is preliminary data.</text>
</comment>
<evidence type="ECO:0000259" key="3">
    <source>
        <dbReference type="Pfam" id="PF09917"/>
    </source>
</evidence>
<evidence type="ECO:0000256" key="1">
    <source>
        <dbReference type="SAM" id="MobiDB-lite"/>
    </source>
</evidence>
<feature type="domain" description="DUF2147" evidence="3">
    <location>
        <begin position="27"/>
        <end position="135"/>
    </location>
</feature>
<dbReference type="OrthoDB" id="9811671at2"/>
<dbReference type="PANTHER" id="PTHR36919:SF2">
    <property type="entry name" value="BLL6627 PROTEIN"/>
    <property type="match status" value="1"/>
</dbReference>
<dbReference type="InterPro" id="IPR019223">
    <property type="entry name" value="DUF2147"/>
</dbReference>
<reference evidence="4 5" key="1">
    <citation type="submission" date="2017-09" db="EMBL/GenBank/DDBJ databases">
        <title>Sphingomonas spermidinifaciens 9NM-10, whole genome shotgun sequence.</title>
        <authorList>
            <person name="Feng G."/>
            <person name="Zhu H."/>
        </authorList>
    </citation>
    <scope>NUCLEOTIDE SEQUENCE [LARGE SCALE GENOMIC DNA]</scope>
    <source>
        <strain evidence="4 5">9NM-10</strain>
    </source>
</reference>
<dbReference type="Proteomes" id="UP000218366">
    <property type="component" value="Unassembled WGS sequence"/>
</dbReference>
<feature type="region of interest" description="Disordered" evidence="1">
    <location>
        <begin position="54"/>
        <end position="74"/>
    </location>
</feature>
<protein>
    <recommendedName>
        <fullName evidence="3">DUF2147 domain-containing protein</fullName>
    </recommendedName>
</protein>
<evidence type="ECO:0000313" key="4">
    <source>
        <dbReference type="EMBL" id="PCD02887.1"/>
    </source>
</evidence>
<evidence type="ECO:0000256" key="2">
    <source>
        <dbReference type="SAM" id="SignalP"/>
    </source>
</evidence>
<keyword evidence="2" id="KW-0732">Signal</keyword>
<evidence type="ECO:0000313" key="5">
    <source>
        <dbReference type="Proteomes" id="UP000218366"/>
    </source>
</evidence>
<sequence>MKHKALFAAALTGLSATAATAAEPIAGRWLTEGGQAIVAIKPCGPNLCGSIERVVKPTPGGPTTDAKNPNPALRSRPYVGLTILSDFKNSGDDWRGQIYDPKSGKTYRSILKAEGGKLDVKGCVAVFCRSQTWTRVR</sequence>
<dbReference type="AlphaFoldDB" id="A0A2A4B4C0"/>
<feature type="signal peptide" evidence="2">
    <location>
        <begin position="1"/>
        <end position="21"/>
    </location>
</feature>
<dbReference type="RefSeq" id="WP_096341288.1">
    <property type="nucleotide sequence ID" value="NZ_NWMW01000001.1"/>
</dbReference>
<dbReference type="Gene3D" id="2.40.128.520">
    <property type="match status" value="1"/>
</dbReference>
<dbReference type="EMBL" id="NWMW01000001">
    <property type="protein sequence ID" value="PCD02887.1"/>
    <property type="molecule type" value="Genomic_DNA"/>
</dbReference>
<dbReference type="Pfam" id="PF09917">
    <property type="entry name" value="DUF2147"/>
    <property type="match status" value="1"/>
</dbReference>
<keyword evidence="5" id="KW-1185">Reference proteome</keyword>
<proteinExistence type="predicted"/>
<accession>A0A2A4B4C0</accession>
<feature type="chain" id="PRO_5012246426" description="DUF2147 domain-containing protein" evidence="2">
    <location>
        <begin position="22"/>
        <end position="137"/>
    </location>
</feature>
<gene>
    <name evidence="4" type="ORF">COC42_00070</name>
</gene>